<dbReference type="EMBL" id="DS267851">
    <property type="protein sequence ID" value="EDN56064.1"/>
    <property type="molecule type" value="Genomic_DNA"/>
</dbReference>
<proteinExistence type="predicted"/>
<accession>A0ABM9WRQ4</accession>
<sequence length="22" mass="2484">MSHHRTFRSPSFTSNGPELVVP</sequence>
<protein>
    <submittedName>
        <fullName evidence="2">Uncharacterized protein</fullName>
    </submittedName>
</protein>
<keyword evidence="3" id="KW-1185">Reference proteome</keyword>
<dbReference type="Proteomes" id="UP000242664">
    <property type="component" value="Unassembled WGS sequence"/>
</dbReference>
<feature type="non-terminal residue" evidence="2">
    <location>
        <position position="22"/>
    </location>
</feature>
<gene>
    <name evidence="2" type="ORF">VEx25_B0331</name>
</gene>
<reference evidence="3" key="1">
    <citation type="submission" date="2006-10" db="EMBL/GenBank/DDBJ databases">
        <authorList>
            <person name="Heidelberg J."/>
            <person name="Sebastian Y."/>
        </authorList>
    </citation>
    <scope>NUCLEOTIDE SEQUENCE [LARGE SCALE GENOMIC DNA]</scope>
    <source>
        <strain evidence="3">EX25</strain>
    </source>
</reference>
<evidence type="ECO:0000256" key="1">
    <source>
        <dbReference type="SAM" id="MobiDB-lite"/>
    </source>
</evidence>
<evidence type="ECO:0000313" key="3">
    <source>
        <dbReference type="Proteomes" id="UP000242664"/>
    </source>
</evidence>
<feature type="region of interest" description="Disordered" evidence="1">
    <location>
        <begin position="1"/>
        <end position="22"/>
    </location>
</feature>
<name>A0ABM9WRQ4_VIBAE</name>
<organism evidence="2 3">
    <name type="scientific">Vibrio antiquarius (strain Ex25)</name>
    <dbReference type="NCBI Taxonomy" id="150340"/>
    <lineage>
        <taxon>Bacteria</taxon>
        <taxon>Pseudomonadati</taxon>
        <taxon>Pseudomonadota</taxon>
        <taxon>Gammaproteobacteria</taxon>
        <taxon>Vibrionales</taxon>
        <taxon>Vibrionaceae</taxon>
        <taxon>Vibrio</taxon>
        <taxon>Vibrio diabolicus subgroup</taxon>
    </lineage>
</organism>
<evidence type="ECO:0000313" key="2">
    <source>
        <dbReference type="EMBL" id="EDN56064.1"/>
    </source>
</evidence>